<keyword evidence="5" id="KW-1185">Reference proteome</keyword>
<dbReference type="SUPFAM" id="SSF55811">
    <property type="entry name" value="Nudix"/>
    <property type="match status" value="1"/>
</dbReference>
<evidence type="ECO:0000256" key="1">
    <source>
        <dbReference type="ARBA" id="ARBA00001946"/>
    </source>
</evidence>
<evidence type="ECO:0000259" key="3">
    <source>
        <dbReference type="PROSITE" id="PS51462"/>
    </source>
</evidence>
<dbReference type="Proteomes" id="UP000620366">
    <property type="component" value="Unassembled WGS sequence"/>
</dbReference>
<comment type="caution">
    <text evidence="4">The sequence shown here is derived from an EMBL/GenBank/DDBJ whole genome shotgun (WGS) entry which is preliminary data.</text>
</comment>
<evidence type="ECO:0000313" key="5">
    <source>
        <dbReference type="Proteomes" id="UP000620366"/>
    </source>
</evidence>
<dbReference type="EMBL" id="JACRSP010000001">
    <property type="protein sequence ID" value="MBC8535368.1"/>
    <property type="molecule type" value="Genomic_DNA"/>
</dbReference>
<organism evidence="4 5">
    <name type="scientific">Feifania hominis</name>
    <dbReference type="NCBI Taxonomy" id="2763660"/>
    <lineage>
        <taxon>Bacteria</taxon>
        <taxon>Bacillati</taxon>
        <taxon>Bacillota</taxon>
        <taxon>Clostridia</taxon>
        <taxon>Eubacteriales</taxon>
        <taxon>Feifaniaceae</taxon>
        <taxon>Feifania</taxon>
    </lineage>
</organism>
<evidence type="ECO:0000256" key="2">
    <source>
        <dbReference type="ARBA" id="ARBA00022801"/>
    </source>
</evidence>
<dbReference type="Gene3D" id="3.90.79.10">
    <property type="entry name" value="Nucleoside Triphosphate Pyrophosphohydrolase"/>
    <property type="match status" value="1"/>
</dbReference>
<dbReference type="GO" id="GO:0016787">
    <property type="term" value="F:hydrolase activity"/>
    <property type="evidence" value="ECO:0007669"/>
    <property type="project" value="UniProtKB-KW"/>
</dbReference>
<evidence type="ECO:0000313" key="4">
    <source>
        <dbReference type="EMBL" id="MBC8535368.1"/>
    </source>
</evidence>
<dbReference type="PANTHER" id="PTHR43046">
    <property type="entry name" value="GDP-MANNOSE MANNOSYL HYDROLASE"/>
    <property type="match status" value="1"/>
</dbReference>
<dbReference type="InterPro" id="IPR000086">
    <property type="entry name" value="NUDIX_hydrolase_dom"/>
</dbReference>
<dbReference type="PRINTS" id="PR00502">
    <property type="entry name" value="NUDIXFAMILY"/>
</dbReference>
<name>A0A926HTJ4_9FIRM</name>
<proteinExistence type="predicted"/>
<sequence>MVCDREGRVLMQRRTGTNWAGVAFPGGHVEPGESFVESVIREVREETGYTIHAPTLCGVKQFPTDDGARYVIFLYRADRFSGSLCSSAEGEVFWVKRDEMGRYPLAADMLEILPVFDDCSKSEFYYYQDRGQWKYKVL</sequence>
<feature type="domain" description="Nudix hydrolase" evidence="3">
    <location>
        <begin position="1"/>
        <end position="117"/>
    </location>
</feature>
<dbReference type="PROSITE" id="PS51462">
    <property type="entry name" value="NUDIX"/>
    <property type="match status" value="1"/>
</dbReference>
<dbReference type="Pfam" id="PF00293">
    <property type="entry name" value="NUDIX"/>
    <property type="match status" value="1"/>
</dbReference>
<reference evidence="4" key="1">
    <citation type="submission" date="2020-08" db="EMBL/GenBank/DDBJ databases">
        <title>Genome public.</title>
        <authorList>
            <person name="Liu C."/>
            <person name="Sun Q."/>
        </authorList>
    </citation>
    <scope>NUCLEOTIDE SEQUENCE</scope>
    <source>
        <strain evidence="4">BX7</strain>
    </source>
</reference>
<dbReference type="PANTHER" id="PTHR43046:SF14">
    <property type="entry name" value="MUTT_NUDIX FAMILY PROTEIN"/>
    <property type="match status" value="1"/>
</dbReference>
<dbReference type="InterPro" id="IPR020476">
    <property type="entry name" value="Nudix_hydrolase"/>
</dbReference>
<protein>
    <submittedName>
        <fullName evidence="4">8-oxo-dGTP diphosphatase</fullName>
    </submittedName>
</protein>
<dbReference type="InterPro" id="IPR015797">
    <property type="entry name" value="NUDIX_hydrolase-like_dom_sf"/>
</dbReference>
<dbReference type="CDD" id="cd18875">
    <property type="entry name" value="NUDIX_Hydrolase"/>
    <property type="match status" value="1"/>
</dbReference>
<dbReference type="AlphaFoldDB" id="A0A926HTJ4"/>
<keyword evidence="2" id="KW-0378">Hydrolase</keyword>
<gene>
    <name evidence="4" type="ORF">H8695_01480</name>
</gene>
<accession>A0A926HTJ4</accession>
<comment type="cofactor">
    <cofactor evidence="1">
        <name>Mg(2+)</name>
        <dbReference type="ChEBI" id="CHEBI:18420"/>
    </cofactor>
</comment>